<dbReference type="GeneID" id="90982942"/>
<sequence>MRTSLLNIISHTDLDGVAAAALAWHVNGPAGLARVSLTGYGEVDSLISEAMAAGGELLVLDLFCQREETVDAIDRSWDETRPPFLFDHHKSTFERYGGRKWAEIDTGYCGALVYWRWLSANAKGARTRDVLAALEPIVRIANDRDLWLGEIPESRLWQALVTMCGHWSVFARLAANPDAKMTQAEFDGASEFTERQEARFAEAKERIWRVGNDLSFVCDGVLEYGDVSDFCGLLLDRDDNPPLVAAVAAKRMSGDWAVSMRSRDGLAGRVLALLKDGKKVRGGGHGDASALYFPRNYTQEQMRDSIVAAIKVEKERSAAPKVTLGDLLKWKG</sequence>
<dbReference type="RefSeq" id="WP_037974754.1">
    <property type="nucleotide sequence ID" value="NZ_JMKI01000009.1"/>
</dbReference>
<gene>
    <name evidence="1" type="ORF">EH55_13700</name>
</gene>
<evidence type="ECO:0000313" key="1">
    <source>
        <dbReference type="EMBL" id="KEJ92967.1"/>
    </source>
</evidence>
<reference evidence="1 2" key="1">
    <citation type="submission" date="2014-04" db="EMBL/GenBank/DDBJ databases">
        <title>Draft Genome Sequence of Synergistes jonesii.</title>
        <authorList>
            <person name="Coil D.A."/>
            <person name="Eisen J.A."/>
            <person name="Holland-Moritz H.E."/>
        </authorList>
    </citation>
    <scope>NUCLEOTIDE SEQUENCE [LARGE SCALE GENOMIC DNA]</scope>
    <source>
        <strain evidence="1 2">78-1</strain>
    </source>
</reference>
<dbReference type="OrthoDB" id="1994at2"/>
<keyword evidence="2" id="KW-1185">Reference proteome</keyword>
<comment type="caution">
    <text evidence="1">The sequence shown here is derived from an EMBL/GenBank/DDBJ whole genome shotgun (WGS) entry which is preliminary data.</text>
</comment>
<proteinExistence type="predicted"/>
<organism evidence="1 2">
    <name type="scientific">Synergistes jonesii</name>
    <dbReference type="NCBI Taxonomy" id="2754"/>
    <lineage>
        <taxon>Bacteria</taxon>
        <taxon>Thermotogati</taxon>
        <taxon>Synergistota</taxon>
        <taxon>Synergistia</taxon>
        <taxon>Synergistales</taxon>
        <taxon>Synergistaceae</taxon>
        <taxon>Synergistes</taxon>
    </lineage>
</organism>
<dbReference type="InterPro" id="IPR038763">
    <property type="entry name" value="DHH_sf"/>
</dbReference>
<name>A0A073J5H2_9BACT</name>
<dbReference type="AlphaFoldDB" id="A0A073J5H2"/>
<dbReference type="Proteomes" id="UP000027665">
    <property type="component" value="Unassembled WGS sequence"/>
</dbReference>
<dbReference type="SUPFAM" id="SSF64182">
    <property type="entry name" value="DHH phosphoesterases"/>
    <property type="match status" value="1"/>
</dbReference>
<dbReference type="STRING" id="2754.EH55_13700"/>
<evidence type="ECO:0000313" key="2">
    <source>
        <dbReference type="Proteomes" id="UP000027665"/>
    </source>
</evidence>
<protein>
    <submittedName>
        <fullName evidence="1">Phosphohydrolase</fullName>
    </submittedName>
</protein>
<dbReference type="EMBL" id="JMKI01000009">
    <property type="protein sequence ID" value="KEJ92967.1"/>
    <property type="molecule type" value="Genomic_DNA"/>
</dbReference>
<accession>A0A073J5H2</accession>
<dbReference type="eggNOG" id="COG2404">
    <property type="taxonomic scope" value="Bacteria"/>
</dbReference>
<keyword evidence="1" id="KW-0378">Hydrolase</keyword>
<dbReference type="GO" id="GO:0016787">
    <property type="term" value="F:hydrolase activity"/>
    <property type="evidence" value="ECO:0007669"/>
    <property type="project" value="UniProtKB-KW"/>
</dbReference>